<accession>A0A511CYM0</accession>
<gene>
    <name evidence="1" type="ORF">PA7_14920</name>
</gene>
<reference evidence="1 2" key="1">
    <citation type="submission" date="2019-07" db="EMBL/GenBank/DDBJ databases">
        <title>Whole genome shotgun sequence of Pseudonocardia asaccharolytica NBRC 16224.</title>
        <authorList>
            <person name="Hosoyama A."/>
            <person name="Uohara A."/>
            <person name="Ohji S."/>
            <person name="Ichikawa N."/>
        </authorList>
    </citation>
    <scope>NUCLEOTIDE SEQUENCE [LARGE SCALE GENOMIC DNA]</scope>
    <source>
        <strain evidence="1 2">NBRC 16224</strain>
    </source>
</reference>
<dbReference type="RefSeq" id="WP_154667154.1">
    <property type="nucleotide sequence ID" value="NZ_AUII01000013.1"/>
</dbReference>
<dbReference type="AlphaFoldDB" id="A0A511CYM0"/>
<evidence type="ECO:0000313" key="1">
    <source>
        <dbReference type="EMBL" id="GEL17655.1"/>
    </source>
</evidence>
<organism evidence="1 2">
    <name type="scientific">Pseudonocardia asaccharolytica DSM 44247 = NBRC 16224</name>
    <dbReference type="NCBI Taxonomy" id="1123024"/>
    <lineage>
        <taxon>Bacteria</taxon>
        <taxon>Bacillati</taxon>
        <taxon>Actinomycetota</taxon>
        <taxon>Actinomycetes</taxon>
        <taxon>Pseudonocardiales</taxon>
        <taxon>Pseudonocardiaceae</taxon>
        <taxon>Pseudonocardia</taxon>
    </lineage>
</organism>
<sequence length="51" mass="5494">MSVLVIAAADAAALAVIAGLAVAQMRARRRVGAHRLRRHHTRSIVLKGQPR</sequence>
<dbReference type="STRING" id="1123024.GCA_000423625_02984"/>
<protein>
    <submittedName>
        <fullName evidence="1">Uncharacterized protein</fullName>
    </submittedName>
</protein>
<comment type="caution">
    <text evidence="1">The sequence shown here is derived from an EMBL/GenBank/DDBJ whole genome shotgun (WGS) entry which is preliminary data.</text>
</comment>
<name>A0A511CYM0_9PSEU</name>
<dbReference type="EMBL" id="BJVI01000011">
    <property type="protein sequence ID" value="GEL17655.1"/>
    <property type="molecule type" value="Genomic_DNA"/>
</dbReference>
<evidence type="ECO:0000313" key="2">
    <source>
        <dbReference type="Proteomes" id="UP000321328"/>
    </source>
</evidence>
<keyword evidence="2" id="KW-1185">Reference proteome</keyword>
<dbReference type="Proteomes" id="UP000321328">
    <property type="component" value="Unassembled WGS sequence"/>
</dbReference>
<proteinExistence type="predicted"/>